<gene>
    <name evidence="2" type="ORF">SSPH_04439</name>
</gene>
<keyword evidence="1" id="KW-0472">Membrane</keyword>
<name>A0ABP2CCV8_9FIRM</name>
<dbReference type="RefSeq" id="WP_075756313.1">
    <property type="nucleotide sequence ID" value="NZ_CP146991.1"/>
</dbReference>
<proteinExistence type="predicted"/>
<organism evidence="2 3">
    <name type="scientific">Sporomusa sphaeroides DSM 2875</name>
    <dbReference type="NCBI Taxonomy" id="1337886"/>
    <lineage>
        <taxon>Bacteria</taxon>
        <taxon>Bacillati</taxon>
        <taxon>Bacillota</taxon>
        <taxon>Negativicutes</taxon>
        <taxon>Selenomonadales</taxon>
        <taxon>Sporomusaceae</taxon>
        <taxon>Sporomusa</taxon>
    </lineage>
</organism>
<evidence type="ECO:0000313" key="2">
    <source>
        <dbReference type="EMBL" id="CVK21731.1"/>
    </source>
</evidence>
<dbReference type="EMBL" id="FCOW01000045">
    <property type="protein sequence ID" value="CVK21731.1"/>
    <property type="molecule type" value="Genomic_DNA"/>
</dbReference>
<reference evidence="2 3" key="1">
    <citation type="submission" date="2016-01" db="EMBL/GenBank/DDBJ databases">
        <authorList>
            <person name="Brown R."/>
        </authorList>
    </citation>
    <scope>NUCLEOTIDE SEQUENCE [LARGE SCALE GENOMIC DNA]</scope>
    <source>
        <strain evidence="2">Sporomusa sphaeroides DSM 2875</strain>
    </source>
</reference>
<comment type="caution">
    <text evidence="2">The sequence shown here is derived from an EMBL/GenBank/DDBJ whole genome shotgun (WGS) entry which is preliminary data.</text>
</comment>
<feature type="transmembrane region" description="Helical" evidence="1">
    <location>
        <begin position="161"/>
        <end position="182"/>
    </location>
</feature>
<protein>
    <submittedName>
        <fullName evidence="2">Uncharacterized protein</fullName>
    </submittedName>
</protein>
<keyword evidence="1" id="KW-1133">Transmembrane helix</keyword>
<keyword evidence="1" id="KW-0812">Transmembrane</keyword>
<evidence type="ECO:0000313" key="3">
    <source>
        <dbReference type="Proteomes" id="UP000245702"/>
    </source>
</evidence>
<keyword evidence="3" id="KW-1185">Reference proteome</keyword>
<evidence type="ECO:0000256" key="1">
    <source>
        <dbReference type="SAM" id="Phobius"/>
    </source>
</evidence>
<sequence length="204" mass="24405">MMEDITLNIQLISTIIATYGAYKIAKLKLQPEIKIPVYREQLKNVYLPMFKLLEKDFYKKIDKETTLFYINELEKIIDANYELVDPDIIYYVKTLKEYSSLETKTDEIRHEIFNDLSFKISTTFDSLREQLGMPTRSFTYKYRNYQLAPAIQETCAIIEKIFFFIFLLLMLIFMIYMTIYALTEIFSFARNIWLSISAFFASWF</sequence>
<dbReference type="Proteomes" id="UP000245702">
    <property type="component" value="Unassembled WGS sequence"/>
</dbReference>
<accession>A0ABP2CCV8</accession>